<dbReference type="EMBL" id="CAJVCH010109879">
    <property type="protein sequence ID" value="CAG7724440.1"/>
    <property type="molecule type" value="Genomic_DNA"/>
</dbReference>
<gene>
    <name evidence="1" type="ORF">AFUS01_LOCUS13466</name>
</gene>
<proteinExistence type="predicted"/>
<dbReference type="Proteomes" id="UP000708208">
    <property type="component" value="Unassembled WGS sequence"/>
</dbReference>
<dbReference type="PANTHER" id="PTHR34153">
    <property type="entry name" value="SI:CH211-262H13.3-RELATED-RELATED"/>
    <property type="match status" value="1"/>
</dbReference>
<comment type="caution">
    <text evidence="1">The sequence shown here is derived from an EMBL/GenBank/DDBJ whole genome shotgun (WGS) entry which is preliminary data.</text>
</comment>
<protein>
    <recommendedName>
        <fullName evidence="3">DUF4806 domain-containing protein</fullName>
    </recommendedName>
</protein>
<evidence type="ECO:0000313" key="1">
    <source>
        <dbReference type="EMBL" id="CAG7724440.1"/>
    </source>
</evidence>
<reference evidence="1" key="1">
    <citation type="submission" date="2021-06" db="EMBL/GenBank/DDBJ databases">
        <authorList>
            <person name="Hodson N. C."/>
            <person name="Mongue J. A."/>
            <person name="Jaron S. K."/>
        </authorList>
    </citation>
    <scope>NUCLEOTIDE SEQUENCE</scope>
</reference>
<dbReference type="OrthoDB" id="6780942at2759"/>
<name>A0A8J2JYR7_9HEXA</name>
<accession>A0A8J2JYR7</accession>
<evidence type="ECO:0000313" key="2">
    <source>
        <dbReference type="Proteomes" id="UP000708208"/>
    </source>
</evidence>
<sequence length="218" mass="24271">MSHPGCRTSDLSGLNDIACRLIKQSIFTVLFGISNLCGDNTTDTGPPRNKKIPKKLRKQGFFRNWQKNRTAVTKKQNLRESTPEALKYTSSGSASVAANAMQHLHILNTSPYIAPPANFAKTKATHLDFTGGRDLRKFTNKNMLKLIIDTVAAGVNWGGANDKKGFSFLEVANIIKNAVHSQFSKQKCNLSDIELVIKDWLKPAPQRIKIKRKTRHAI</sequence>
<keyword evidence="2" id="KW-1185">Reference proteome</keyword>
<dbReference type="PANTHER" id="PTHR34153:SF2">
    <property type="entry name" value="SI:CH211-262H13.3-RELATED"/>
    <property type="match status" value="1"/>
</dbReference>
<evidence type="ECO:0008006" key="3">
    <source>
        <dbReference type="Google" id="ProtNLM"/>
    </source>
</evidence>
<organism evidence="1 2">
    <name type="scientific">Allacma fusca</name>
    <dbReference type="NCBI Taxonomy" id="39272"/>
    <lineage>
        <taxon>Eukaryota</taxon>
        <taxon>Metazoa</taxon>
        <taxon>Ecdysozoa</taxon>
        <taxon>Arthropoda</taxon>
        <taxon>Hexapoda</taxon>
        <taxon>Collembola</taxon>
        <taxon>Symphypleona</taxon>
        <taxon>Sminthuridae</taxon>
        <taxon>Allacma</taxon>
    </lineage>
</organism>
<dbReference type="AlphaFoldDB" id="A0A8J2JYR7"/>